<evidence type="ECO:0000256" key="1">
    <source>
        <dbReference type="SAM" id="Coils"/>
    </source>
</evidence>
<keyword evidence="2" id="KW-0472">Membrane</keyword>
<dbReference type="Proteomes" id="UP000244081">
    <property type="component" value="Unassembled WGS sequence"/>
</dbReference>
<proteinExistence type="predicted"/>
<keyword evidence="2" id="KW-1133">Transmembrane helix</keyword>
<sequence>MQETWTFAEILARFGPLIIMVLSLGWSVYQFRSSARKDEFKELREEVRSEMAKQSSQLQKHIQEGASSRADIANRLSAIEGDLKHMPSADSYQRTELALVGLRGQMEVLTERLKPVAEISNRLQEFLLEEAKERRDRQ</sequence>
<dbReference type="RefSeq" id="WP_107989276.1">
    <property type="nucleotide sequence ID" value="NZ_QAYG01000002.1"/>
</dbReference>
<keyword evidence="4" id="KW-1185">Reference proteome</keyword>
<evidence type="ECO:0000256" key="2">
    <source>
        <dbReference type="SAM" id="Phobius"/>
    </source>
</evidence>
<evidence type="ECO:0000313" key="4">
    <source>
        <dbReference type="Proteomes" id="UP000244081"/>
    </source>
</evidence>
<evidence type="ECO:0008006" key="5">
    <source>
        <dbReference type="Google" id="ProtNLM"/>
    </source>
</evidence>
<keyword evidence="1" id="KW-0175">Coiled coil</keyword>
<name>A0A2T5VCF0_9HYPH</name>
<gene>
    <name evidence="3" type="ORF">C8N35_102123</name>
</gene>
<accession>A0A2T5VCF0</accession>
<keyword evidence="2" id="KW-0812">Transmembrane</keyword>
<protein>
    <recommendedName>
        <fullName evidence="5">DUF2730 family protein</fullName>
    </recommendedName>
</protein>
<feature type="transmembrane region" description="Helical" evidence="2">
    <location>
        <begin position="12"/>
        <end position="31"/>
    </location>
</feature>
<dbReference type="AlphaFoldDB" id="A0A2T5VCF0"/>
<organism evidence="3 4">
    <name type="scientific">Breoghania corrubedonensis</name>
    <dbReference type="NCBI Taxonomy" id="665038"/>
    <lineage>
        <taxon>Bacteria</taxon>
        <taxon>Pseudomonadati</taxon>
        <taxon>Pseudomonadota</taxon>
        <taxon>Alphaproteobacteria</taxon>
        <taxon>Hyphomicrobiales</taxon>
        <taxon>Stappiaceae</taxon>
        <taxon>Breoghania</taxon>
    </lineage>
</organism>
<feature type="coiled-coil region" evidence="1">
    <location>
        <begin position="37"/>
        <end position="64"/>
    </location>
</feature>
<dbReference type="EMBL" id="QAYG01000002">
    <property type="protein sequence ID" value="PTW61414.1"/>
    <property type="molecule type" value="Genomic_DNA"/>
</dbReference>
<reference evidence="3 4" key="1">
    <citation type="submission" date="2018-04" db="EMBL/GenBank/DDBJ databases">
        <title>Genomic Encyclopedia of Archaeal and Bacterial Type Strains, Phase II (KMG-II): from individual species to whole genera.</title>
        <authorList>
            <person name="Goeker M."/>
        </authorList>
    </citation>
    <scope>NUCLEOTIDE SEQUENCE [LARGE SCALE GENOMIC DNA]</scope>
    <source>
        <strain evidence="3 4">DSM 23382</strain>
    </source>
</reference>
<evidence type="ECO:0000313" key="3">
    <source>
        <dbReference type="EMBL" id="PTW61414.1"/>
    </source>
</evidence>
<comment type="caution">
    <text evidence="3">The sequence shown here is derived from an EMBL/GenBank/DDBJ whole genome shotgun (WGS) entry which is preliminary data.</text>
</comment>
<dbReference type="OrthoDB" id="7857886at2"/>